<keyword evidence="4" id="KW-1185">Reference proteome</keyword>
<dbReference type="GO" id="GO:0008556">
    <property type="term" value="F:P-type potassium transmembrane transporter activity"/>
    <property type="evidence" value="ECO:0007669"/>
    <property type="project" value="InterPro"/>
</dbReference>
<dbReference type="Proteomes" id="UP000271708">
    <property type="component" value="Chromosome"/>
</dbReference>
<dbReference type="Pfam" id="PF09604">
    <property type="entry name" value="Potass_KdpF"/>
    <property type="match status" value="1"/>
</dbReference>
<dbReference type="GeneID" id="59161041"/>
<keyword evidence="1" id="KW-0812">Transmembrane</keyword>
<organism evidence="2 4">
    <name type="scientific">Janibacter melonis</name>
    <dbReference type="NCBI Taxonomy" id="262209"/>
    <lineage>
        <taxon>Bacteria</taxon>
        <taxon>Bacillati</taxon>
        <taxon>Actinomycetota</taxon>
        <taxon>Actinomycetes</taxon>
        <taxon>Micrococcales</taxon>
        <taxon>Intrasporangiaceae</taxon>
        <taxon>Janibacter</taxon>
    </lineage>
</organism>
<evidence type="ECO:0000313" key="3">
    <source>
        <dbReference type="EMBL" id="QFQ30226.1"/>
    </source>
</evidence>
<gene>
    <name evidence="2" type="ORF">AWH69_11630</name>
    <name evidence="3" type="ORF">EEW87_007690</name>
</gene>
<dbReference type="GO" id="GO:0005886">
    <property type="term" value="C:plasma membrane"/>
    <property type="evidence" value="ECO:0007669"/>
    <property type="project" value="InterPro"/>
</dbReference>
<feature type="transmembrane region" description="Helical" evidence="1">
    <location>
        <begin position="6"/>
        <end position="25"/>
    </location>
</feature>
<proteinExistence type="predicted"/>
<dbReference type="EMBL" id="LQZG01000003">
    <property type="protein sequence ID" value="OAB87027.1"/>
    <property type="molecule type" value="Genomic_DNA"/>
</dbReference>
<accession>A0A176QBJ1</accession>
<evidence type="ECO:0000256" key="1">
    <source>
        <dbReference type="SAM" id="Phobius"/>
    </source>
</evidence>
<sequence length="29" mass="3068">MIVVELLAVVLGVAALGYLLLALLAPERF</sequence>
<dbReference type="InterPro" id="IPR011726">
    <property type="entry name" value="KdpF"/>
</dbReference>
<dbReference type="STRING" id="262209.AWH69_11630"/>
<dbReference type="EMBL" id="CP044548">
    <property type="protein sequence ID" value="QFQ30226.1"/>
    <property type="molecule type" value="Genomic_DNA"/>
</dbReference>
<protein>
    <submittedName>
        <fullName evidence="2 3">ATPase</fullName>
    </submittedName>
</protein>
<reference evidence="3 5" key="2">
    <citation type="submission" date="2019-09" db="EMBL/GenBank/DDBJ databases">
        <title>Complete Genome Sequence of Janibacter melonis M714 with both human health impact and industrial applications.</title>
        <authorList>
            <person name="Jin M."/>
            <person name="Zhao Q.R."/>
        </authorList>
    </citation>
    <scope>NUCLEOTIDE SEQUENCE [LARGE SCALE GENOMIC DNA]</scope>
    <source>
        <strain evidence="3 5">M714</strain>
    </source>
</reference>
<evidence type="ECO:0000313" key="5">
    <source>
        <dbReference type="Proteomes" id="UP000271708"/>
    </source>
</evidence>
<keyword evidence="1" id="KW-1133">Transmembrane helix</keyword>
<reference evidence="2 4" key="1">
    <citation type="submission" date="2016-01" db="EMBL/GenBank/DDBJ databases">
        <title>Janibacter melonis strain CD11_4 genome sequencing and assembly.</title>
        <authorList>
            <person name="Nair G.R."/>
            <person name="Kaur G."/>
            <person name="Chander A.M."/>
            <person name="Mayilraj S."/>
        </authorList>
    </citation>
    <scope>NUCLEOTIDE SEQUENCE [LARGE SCALE GENOMIC DNA]</scope>
    <source>
        <strain evidence="2 4">CD11-4</strain>
    </source>
</reference>
<dbReference type="RefSeq" id="WP_068275687.1">
    <property type="nucleotide sequence ID" value="NZ_BAAAKD010000003.1"/>
</dbReference>
<evidence type="ECO:0000313" key="4">
    <source>
        <dbReference type="Proteomes" id="UP000076976"/>
    </source>
</evidence>
<name>A0A176QBJ1_9MICO</name>
<dbReference type="AlphaFoldDB" id="A0A176QBJ1"/>
<reference evidence="3" key="3">
    <citation type="submission" date="2019-11" db="EMBL/GenBank/DDBJ databases">
        <authorList>
            <person name="Zhao Q."/>
        </authorList>
    </citation>
    <scope>NUCLEOTIDE SEQUENCE</scope>
    <source>
        <strain evidence="3">M714</strain>
    </source>
</reference>
<dbReference type="Proteomes" id="UP000076976">
    <property type="component" value="Unassembled WGS sequence"/>
</dbReference>
<keyword evidence="1" id="KW-0472">Membrane</keyword>
<evidence type="ECO:0000313" key="2">
    <source>
        <dbReference type="EMBL" id="OAB87027.1"/>
    </source>
</evidence>
<dbReference type="KEGG" id="jme:EEW87_007690"/>